<feature type="domain" description="Major capsid protein C-terminal" evidence="1">
    <location>
        <begin position="489"/>
        <end position="548"/>
    </location>
</feature>
<evidence type="ECO:0000313" key="3">
    <source>
        <dbReference type="EMBL" id="QHT02515.1"/>
    </source>
</evidence>
<evidence type="ECO:0000259" key="2">
    <source>
        <dbReference type="Pfam" id="PF16903"/>
    </source>
</evidence>
<dbReference type="EMBL" id="MN739395">
    <property type="protein sequence ID" value="QHT02515.1"/>
    <property type="molecule type" value="Genomic_DNA"/>
</dbReference>
<dbReference type="InterPro" id="IPR007542">
    <property type="entry name" value="MCP_C"/>
</dbReference>
<dbReference type="Pfam" id="PF16903">
    <property type="entry name" value="Capsid_N"/>
    <property type="match status" value="1"/>
</dbReference>
<dbReference type="InterPro" id="IPR031654">
    <property type="entry name" value="Capsid_N"/>
</dbReference>
<evidence type="ECO:0000259" key="1">
    <source>
        <dbReference type="Pfam" id="PF04451"/>
    </source>
</evidence>
<evidence type="ECO:0008006" key="4">
    <source>
        <dbReference type="Google" id="ProtNLM"/>
    </source>
</evidence>
<dbReference type="SUPFAM" id="SSF49749">
    <property type="entry name" value="Group II dsDNA viruses VP"/>
    <property type="match status" value="3"/>
</dbReference>
<dbReference type="Pfam" id="PF04451">
    <property type="entry name" value="Capsid_NCLDV"/>
    <property type="match status" value="2"/>
</dbReference>
<dbReference type="Gene3D" id="2.70.9.20">
    <property type="entry name" value="Major capsid protein Vp54"/>
    <property type="match status" value="2"/>
</dbReference>
<reference evidence="3" key="1">
    <citation type="journal article" date="2020" name="Nature">
        <title>Giant virus diversity and host interactions through global metagenomics.</title>
        <authorList>
            <person name="Schulz F."/>
            <person name="Roux S."/>
            <person name="Paez-Espino D."/>
            <person name="Jungbluth S."/>
            <person name="Walsh D.A."/>
            <person name="Denef V.J."/>
            <person name="McMahon K.D."/>
            <person name="Konstantinidis K.T."/>
            <person name="Eloe-Fadrosh E.A."/>
            <person name="Kyrpides N.C."/>
            <person name="Woyke T."/>
        </authorList>
    </citation>
    <scope>NUCLEOTIDE SEQUENCE</scope>
    <source>
        <strain evidence="3">GVMAG-M-3300020595-32</strain>
    </source>
</reference>
<dbReference type="AlphaFoldDB" id="A0A6C0CG25"/>
<protein>
    <recommendedName>
        <fullName evidence="4">Major capsid protein N-terminal domain-containing protein</fullName>
    </recommendedName>
</protein>
<dbReference type="InterPro" id="IPR016112">
    <property type="entry name" value="VP_dsDNA_II"/>
</dbReference>
<feature type="domain" description="Major capsid protein C-terminal" evidence="1">
    <location>
        <begin position="198"/>
        <end position="285"/>
    </location>
</feature>
<dbReference type="GO" id="GO:0005198">
    <property type="term" value="F:structural molecule activity"/>
    <property type="evidence" value="ECO:0007669"/>
    <property type="project" value="InterPro"/>
</dbReference>
<dbReference type="Gene3D" id="2.70.9.10">
    <property type="entry name" value="Adenovirus Type 2 Hexon, domain 4"/>
    <property type="match status" value="1"/>
</dbReference>
<feature type="domain" description="Major capsid protein N-terminal" evidence="2">
    <location>
        <begin position="25"/>
        <end position="195"/>
    </location>
</feature>
<sequence>MGGGLMQLVAYGAQDIYLTGNPQITFFKVVYRRHTNFSLEAIEQTINGTVAVSGNSTVTISRNGDLVSKIYITNDGSTTTTHGAHIISEVELEIGGQRIDKHTAEWNQIWNELSTPESKAHGLSCMIGSWGTSGTTGVTMTQYPLNFWFCRNPGLALPLIALQYHEVKLKFTWGSTTNAGIDSNVKVMCDYIYLDTDERRRFAQVSHEYLIEQIQVQSANGSTSNKLNFNHPVKELIWTSHAMDLTGYTTAQLKLNGHDRFSAQNAEYFQLRQPFDYHTAIPGQNMPSGHNVPVNIKGAAAQVELIADANIGLMDQKGVITGGITGVGTLSSGEAEIEVSVALTTGTLAVSATAADEITDGAMDGAPARAVTATAARRPGAAGAAGNPVYSFLTADLTQIPAVGSLVTIHYSIDSGATLKLDTFTVEAAAVGGGGAGNYSDACVHIIFNGRLEAFNNQVDQSALRIYSMANGPSVHKKNHCRTSLMTNLINVYSFALKPEEHQPSGTCNFSRIDSAKLDFTGGTAPLSTHNIYAVNYNVLRIMSGMGGLAYSN</sequence>
<organism evidence="3">
    <name type="scientific">viral metagenome</name>
    <dbReference type="NCBI Taxonomy" id="1070528"/>
    <lineage>
        <taxon>unclassified sequences</taxon>
        <taxon>metagenomes</taxon>
        <taxon>organismal metagenomes</taxon>
    </lineage>
</organism>
<name>A0A6C0CG25_9ZZZZ</name>
<dbReference type="InterPro" id="IPR038519">
    <property type="entry name" value="MCP_C_sf"/>
</dbReference>
<accession>A0A6C0CG25</accession>
<proteinExistence type="predicted"/>